<dbReference type="AlphaFoldDB" id="A0A508AWR8"/>
<organism evidence="1 2">
    <name type="scientific">Marilutibacter maris</name>
    <dbReference type="NCBI Taxonomy" id="1605891"/>
    <lineage>
        <taxon>Bacteria</taxon>
        <taxon>Pseudomonadati</taxon>
        <taxon>Pseudomonadota</taxon>
        <taxon>Gammaproteobacteria</taxon>
        <taxon>Lysobacterales</taxon>
        <taxon>Lysobacteraceae</taxon>
        <taxon>Marilutibacter</taxon>
    </lineage>
</organism>
<gene>
    <name evidence="1" type="ORF">FKV24_009290</name>
</gene>
<accession>A0A508AWR8</accession>
<reference evidence="1 2" key="1">
    <citation type="submission" date="2019-10" db="EMBL/GenBank/DDBJ databases">
        <title>Lysobacter alkalisoli sp. nov., isolated from saline-alkaline soil.</title>
        <authorList>
            <person name="Sun J.-Q."/>
        </authorList>
    </citation>
    <scope>NUCLEOTIDE SEQUENCE [LARGE SCALE GENOMIC DNA]</scope>
    <source>
        <strain evidence="1 2">KCTC 42381</strain>
    </source>
</reference>
<evidence type="ECO:0000313" key="1">
    <source>
        <dbReference type="EMBL" id="KAB8189484.1"/>
    </source>
</evidence>
<name>A0A508AWR8_9GAMM</name>
<dbReference type="EMBL" id="VICD02000147">
    <property type="protein sequence ID" value="KAB8189484.1"/>
    <property type="molecule type" value="Genomic_DNA"/>
</dbReference>
<sequence>MSIYKDLLFLHGYLLDIPAVADSEVQVSGPAPIRESRGAAARGSDQETMSAIGDVAMATGGCP</sequence>
<protein>
    <submittedName>
        <fullName evidence="1">Uncharacterized protein</fullName>
    </submittedName>
</protein>
<evidence type="ECO:0000313" key="2">
    <source>
        <dbReference type="Proteomes" id="UP000320431"/>
    </source>
</evidence>
<comment type="caution">
    <text evidence="1">The sequence shown here is derived from an EMBL/GenBank/DDBJ whole genome shotgun (WGS) entry which is preliminary data.</text>
</comment>
<dbReference type="RefSeq" id="WP_141482182.1">
    <property type="nucleotide sequence ID" value="NZ_VICD02000147.1"/>
</dbReference>
<proteinExistence type="predicted"/>
<dbReference type="Proteomes" id="UP000320431">
    <property type="component" value="Unassembled WGS sequence"/>
</dbReference>